<name>A0A250K400_9BACT</name>
<proteinExistence type="predicted"/>
<gene>
    <name evidence="2" type="ORF">MYMAC_006078</name>
</gene>
<organism evidence="2 3">
    <name type="scientific">Corallococcus macrosporus DSM 14697</name>
    <dbReference type="NCBI Taxonomy" id="1189310"/>
    <lineage>
        <taxon>Bacteria</taxon>
        <taxon>Pseudomonadati</taxon>
        <taxon>Myxococcota</taxon>
        <taxon>Myxococcia</taxon>
        <taxon>Myxococcales</taxon>
        <taxon>Cystobacterineae</taxon>
        <taxon>Myxococcaceae</taxon>
        <taxon>Corallococcus</taxon>
    </lineage>
</organism>
<keyword evidence="1" id="KW-0472">Membrane</keyword>
<keyword evidence="1" id="KW-0812">Transmembrane</keyword>
<reference evidence="2 3" key="1">
    <citation type="submission" date="2017-06" db="EMBL/GenBank/DDBJ databases">
        <title>Sequencing and comparative analysis of myxobacterial genomes.</title>
        <authorList>
            <person name="Rupp O."/>
            <person name="Goesmann A."/>
            <person name="Sogaard-Andersen L."/>
        </authorList>
    </citation>
    <scope>NUCLEOTIDE SEQUENCE [LARGE SCALE GENOMIC DNA]</scope>
    <source>
        <strain evidence="2 3">DSM 14697</strain>
    </source>
</reference>
<accession>A0A250K400</accession>
<dbReference type="Proteomes" id="UP000217343">
    <property type="component" value="Chromosome"/>
</dbReference>
<feature type="transmembrane region" description="Helical" evidence="1">
    <location>
        <begin position="243"/>
        <end position="264"/>
    </location>
</feature>
<evidence type="ECO:0000313" key="3">
    <source>
        <dbReference type="Proteomes" id="UP000217343"/>
    </source>
</evidence>
<evidence type="ECO:0000313" key="2">
    <source>
        <dbReference type="EMBL" id="ATB50422.1"/>
    </source>
</evidence>
<keyword evidence="3" id="KW-1185">Reference proteome</keyword>
<dbReference type="EMBL" id="CP022203">
    <property type="protein sequence ID" value="ATB50422.1"/>
    <property type="molecule type" value="Genomic_DNA"/>
</dbReference>
<evidence type="ECO:0000256" key="1">
    <source>
        <dbReference type="SAM" id="Phobius"/>
    </source>
</evidence>
<dbReference type="RefSeq" id="WP_239989108.1">
    <property type="nucleotide sequence ID" value="NZ_CP022203.1"/>
</dbReference>
<sequence length="273" mass="29837">MGSPGPLLRPALLLAALPLLLTTGCFNVQQDLWIEPGGSARLVVDMGLPRSVTALARLGGAADARAQLLATAREAEKALREDPEVTQVMLRDYEQEGQVHLVYDVTVKDVTRLPDLYRRAAEKHAQGQQAPNEAWDFRIERQGGDYVYTQRFHPEKAFAVPPVGTGDEATDQAARELAKGMAKAMLVNNRLTLRIHGPGIGETNGTVNEQKDTVEWKLNLAELMDAPAEGRELRAVIHGGEPLWLWPVVLGVPVAVLLLTVAAARKRRRAAAR</sequence>
<dbReference type="AlphaFoldDB" id="A0A250K400"/>
<protein>
    <submittedName>
        <fullName evidence="2">Uncharacterized protein</fullName>
    </submittedName>
</protein>
<dbReference type="KEGG" id="mmas:MYMAC_006078"/>
<keyword evidence="1" id="KW-1133">Transmembrane helix</keyword>